<dbReference type="Pfam" id="PF00126">
    <property type="entry name" value="HTH_1"/>
    <property type="match status" value="1"/>
</dbReference>
<dbReference type="InterPro" id="IPR005119">
    <property type="entry name" value="LysR_subst-bd"/>
</dbReference>
<dbReference type="InterPro" id="IPR036388">
    <property type="entry name" value="WH-like_DNA-bd_sf"/>
</dbReference>
<dbReference type="SUPFAM" id="SSF53850">
    <property type="entry name" value="Periplasmic binding protein-like II"/>
    <property type="match status" value="1"/>
</dbReference>
<keyword evidence="7" id="KW-1185">Reference proteome</keyword>
<comment type="caution">
    <text evidence="6">The sequence shown here is derived from an EMBL/GenBank/DDBJ whole genome shotgun (WGS) entry which is preliminary data.</text>
</comment>
<protein>
    <recommendedName>
        <fullName evidence="5">HTH lysR-type domain-containing protein</fullName>
    </recommendedName>
</protein>
<dbReference type="InterPro" id="IPR036390">
    <property type="entry name" value="WH_DNA-bd_sf"/>
</dbReference>
<keyword evidence="4" id="KW-0804">Transcription</keyword>
<feature type="domain" description="HTH lysR-type" evidence="5">
    <location>
        <begin position="10"/>
        <end position="67"/>
    </location>
</feature>
<evidence type="ECO:0000313" key="7">
    <source>
        <dbReference type="Proteomes" id="UP001600943"/>
    </source>
</evidence>
<evidence type="ECO:0000256" key="1">
    <source>
        <dbReference type="ARBA" id="ARBA00009437"/>
    </source>
</evidence>
<evidence type="ECO:0000313" key="6">
    <source>
        <dbReference type="EMBL" id="GAA6409801.1"/>
    </source>
</evidence>
<accession>A0ABQ0BEB1</accession>
<evidence type="ECO:0000256" key="3">
    <source>
        <dbReference type="ARBA" id="ARBA00023125"/>
    </source>
</evidence>
<organism evidence="6 7">
    <name type="scientific">Blautia hominis</name>
    <dbReference type="NCBI Taxonomy" id="2025493"/>
    <lineage>
        <taxon>Bacteria</taxon>
        <taxon>Bacillati</taxon>
        <taxon>Bacillota</taxon>
        <taxon>Clostridia</taxon>
        <taxon>Lachnospirales</taxon>
        <taxon>Lachnospiraceae</taxon>
        <taxon>Blautia</taxon>
    </lineage>
</organism>
<dbReference type="Gene3D" id="3.40.190.10">
    <property type="entry name" value="Periplasmic binding protein-like II"/>
    <property type="match status" value="2"/>
</dbReference>
<gene>
    <name evidence="6" type="ORF">K040078D81_39180</name>
</gene>
<dbReference type="Gene3D" id="1.10.10.10">
    <property type="entry name" value="Winged helix-like DNA-binding domain superfamily/Winged helix DNA-binding domain"/>
    <property type="match status" value="1"/>
</dbReference>
<keyword evidence="3" id="KW-0238">DNA-binding</keyword>
<dbReference type="InterPro" id="IPR000847">
    <property type="entry name" value="LysR_HTH_N"/>
</dbReference>
<sequence>MKYNNNVFNLSLQQIQIFIKCVHLKNYSRVAAEFNFTPSMVSKTISSMESTLGLQLFIRKYHTLIPTPAARELANDWTPLLEMILQSLEKAHTIQEGYASNIRIGLLDTTQAAASYTVSKLEKKASRDLLEKIVWERRDMHELTGMIEDNYFDLIITWLQESSYFDNKNILWKEIFHSNNAVFIHKSHPLFYEEIDSFSAFKQYPFLTLSPAIYPHYYHLLESVCKAHGFTPLISTSVSNTNSVYYNLTLGKGQLLADALICDWESSDIRKVEMEGLGESGLIVAWNPDNKNPLIDNIIQLITN</sequence>
<dbReference type="EMBL" id="BAABYW010000001">
    <property type="protein sequence ID" value="GAA6409801.1"/>
    <property type="molecule type" value="Genomic_DNA"/>
</dbReference>
<keyword evidence="2" id="KW-0805">Transcription regulation</keyword>
<evidence type="ECO:0000256" key="2">
    <source>
        <dbReference type="ARBA" id="ARBA00023015"/>
    </source>
</evidence>
<evidence type="ECO:0000256" key="4">
    <source>
        <dbReference type="ARBA" id="ARBA00023163"/>
    </source>
</evidence>
<dbReference type="PROSITE" id="PS50931">
    <property type="entry name" value="HTH_LYSR"/>
    <property type="match status" value="1"/>
</dbReference>
<dbReference type="PANTHER" id="PTHR30346:SF0">
    <property type="entry name" value="HCA OPERON TRANSCRIPTIONAL ACTIVATOR HCAR"/>
    <property type="match status" value="1"/>
</dbReference>
<comment type="similarity">
    <text evidence="1">Belongs to the LysR transcriptional regulatory family.</text>
</comment>
<evidence type="ECO:0000259" key="5">
    <source>
        <dbReference type="PROSITE" id="PS50931"/>
    </source>
</evidence>
<dbReference type="Proteomes" id="UP001600943">
    <property type="component" value="Unassembled WGS sequence"/>
</dbReference>
<dbReference type="RefSeq" id="WP_390407795.1">
    <property type="nucleotide sequence ID" value="NZ_BAABYW010000001.1"/>
</dbReference>
<name>A0ABQ0BEB1_9FIRM</name>
<proteinExistence type="inferred from homology"/>
<dbReference type="SUPFAM" id="SSF46785">
    <property type="entry name" value="Winged helix' DNA-binding domain"/>
    <property type="match status" value="1"/>
</dbReference>
<dbReference type="PANTHER" id="PTHR30346">
    <property type="entry name" value="TRANSCRIPTIONAL DUAL REGULATOR HCAR-RELATED"/>
    <property type="match status" value="1"/>
</dbReference>
<dbReference type="Pfam" id="PF03466">
    <property type="entry name" value="LysR_substrate"/>
    <property type="match status" value="1"/>
</dbReference>
<reference evidence="6 7" key="1">
    <citation type="submission" date="2024-04" db="EMBL/GenBank/DDBJ databases">
        <title>Defined microbial consortia suppress multidrug-resistant proinflammatory Enterobacteriaceae via ecological control.</title>
        <authorList>
            <person name="Furuichi M."/>
            <person name="Kawaguchi T."/>
            <person name="Pust M."/>
            <person name="Yasuma K."/>
            <person name="Plichta D."/>
            <person name="Hasegawa N."/>
            <person name="Ohya T."/>
            <person name="Bhattarai S."/>
            <person name="Sasajima S."/>
            <person name="Aoto Y."/>
            <person name="Tuganbaev T."/>
            <person name="Yaginuma M."/>
            <person name="Ueda M."/>
            <person name="Okahashi N."/>
            <person name="Amafuji K."/>
            <person name="Kiridooshi Y."/>
            <person name="Sugita K."/>
            <person name="Strazar M."/>
            <person name="Skelly A."/>
            <person name="Suda W."/>
            <person name="Hattori M."/>
            <person name="Nakamoto N."/>
            <person name="Caballero S."/>
            <person name="Norman J."/>
            <person name="Olle B."/>
            <person name="Tanoue T."/>
            <person name="Arita M."/>
            <person name="Bucci V."/>
            <person name="Atarashi K."/>
            <person name="Xavier R."/>
            <person name="Honda K."/>
        </authorList>
    </citation>
    <scope>NUCLEOTIDE SEQUENCE [LARGE SCALE GENOMIC DNA]</scope>
    <source>
        <strain evidence="7">k04-0078-D8-1</strain>
    </source>
</reference>